<reference evidence="2 3" key="1">
    <citation type="submission" date="2018-05" db="EMBL/GenBank/DDBJ databases">
        <authorList>
            <consortium name="IHU Genomes"/>
        </authorList>
    </citation>
    <scope>NUCLEOTIDE SEQUENCE [LARGE SCALE GENOMIC DNA]</scope>
    <source>
        <strain evidence="2 3">P7336</strain>
    </source>
</reference>
<name>A0A375YZE4_MYCSH</name>
<dbReference type="Gene3D" id="3.30.530.20">
    <property type="match status" value="1"/>
</dbReference>
<dbReference type="AlphaFoldDB" id="A0A375YZE4"/>
<evidence type="ECO:0000256" key="1">
    <source>
        <dbReference type="SAM" id="MobiDB-lite"/>
    </source>
</evidence>
<keyword evidence="3" id="KW-1185">Reference proteome</keyword>
<dbReference type="Proteomes" id="UP000252015">
    <property type="component" value="Unassembled WGS sequence"/>
</dbReference>
<evidence type="ECO:0000313" key="3">
    <source>
        <dbReference type="Proteomes" id="UP000252015"/>
    </source>
</evidence>
<proteinExistence type="predicted"/>
<dbReference type="EMBL" id="UEGW01000001">
    <property type="protein sequence ID" value="SRX94105.1"/>
    <property type="molecule type" value="Genomic_DNA"/>
</dbReference>
<gene>
    <name evidence="2" type="ORF">MSP7336_02353</name>
</gene>
<dbReference type="SUPFAM" id="SSF55961">
    <property type="entry name" value="Bet v1-like"/>
    <property type="match status" value="1"/>
</dbReference>
<feature type="region of interest" description="Disordered" evidence="1">
    <location>
        <begin position="1"/>
        <end position="23"/>
    </location>
</feature>
<organism evidence="2 3">
    <name type="scientific">Mycobacterium shimoidei</name>
    <dbReference type="NCBI Taxonomy" id="29313"/>
    <lineage>
        <taxon>Bacteria</taxon>
        <taxon>Bacillati</taxon>
        <taxon>Actinomycetota</taxon>
        <taxon>Actinomycetes</taxon>
        <taxon>Mycobacteriales</taxon>
        <taxon>Mycobacteriaceae</taxon>
        <taxon>Mycobacterium</taxon>
    </lineage>
</organism>
<dbReference type="InterPro" id="IPR023393">
    <property type="entry name" value="START-like_dom_sf"/>
</dbReference>
<evidence type="ECO:0000313" key="2">
    <source>
        <dbReference type="EMBL" id="SRX94105.1"/>
    </source>
</evidence>
<dbReference type="Pfam" id="PF10604">
    <property type="entry name" value="Polyketide_cyc2"/>
    <property type="match status" value="1"/>
</dbReference>
<accession>A0A375YZE4</accession>
<evidence type="ECO:0008006" key="4">
    <source>
        <dbReference type="Google" id="ProtNLM"/>
    </source>
</evidence>
<dbReference type="InterPro" id="IPR019587">
    <property type="entry name" value="Polyketide_cyclase/dehydratase"/>
</dbReference>
<protein>
    <recommendedName>
        <fullName evidence="4">Polyketide cyclase/dehydrase [Tsukamurella paurometabola DSM]</fullName>
    </recommendedName>
</protein>
<sequence>MPTVSAASWERHGEPDTGKGGVRRMRIGHSVIRDTIVGGTRPHHHAYVASLPWYMLLRDYRGDIRVEDRPDGCRIIWTVTCAPRIPGFAKFMESRLSASYARLAQALAQQAEGATPLE</sequence>